<dbReference type="PRINTS" id="PR00080">
    <property type="entry name" value="SDRFAMILY"/>
</dbReference>
<dbReference type="Proteomes" id="UP000048984">
    <property type="component" value="Unassembled WGS sequence"/>
</dbReference>
<dbReference type="SUPFAM" id="SSF51735">
    <property type="entry name" value="NAD(P)-binding Rossmann-fold domains"/>
    <property type="match status" value="1"/>
</dbReference>
<dbReference type="EMBL" id="LJYW01000001">
    <property type="protein sequence ID" value="KPL51865.1"/>
    <property type="molecule type" value="Genomic_DNA"/>
</dbReference>
<reference evidence="2 3" key="1">
    <citation type="submission" date="2015-09" db="EMBL/GenBank/DDBJ databases">
        <authorList>
            <consortium name="Swine Surveillance"/>
        </authorList>
    </citation>
    <scope>NUCLEOTIDE SEQUENCE [LARGE SCALE GENOMIC DNA]</scope>
    <source>
        <strain evidence="2 3">16</strain>
    </source>
</reference>
<evidence type="ECO:0000313" key="3">
    <source>
        <dbReference type="Proteomes" id="UP000048984"/>
    </source>
</evidence>
<name>A0A0N8GEL6_9HYPH</name>
<dbReference type="Pfam" id="PF13561">
    <property type="entry name" value="adh_short_C2"/>
    <property type="match status" value="1"/>
</dbReference>
<dbReference type="InterPro" id="IPR002347">
    <property type="entry name" value="SDR_fam"/>
</dbReference>
<reference evidence="2 3" key="2">
    <citation type="submission" date="2015-10" db="EMBL/GenBank/DDBJ databases">
        <title>Draft Genome Sequence of Prosthecomicrobium hirschii ATCC 27832.</title>
        <authorList>
            <person name="Daniel J."/>
            <person name="Givan S.A."/>
            <person name="Brun Y.V."/>
            <person name="Brown P.J."/>
        </authorList>
    </citation>
    <scope>NUCLEOTIDE SEQUENCE [LARGE SCALE GENOMIC DNA]</scope>
    <source>
        <strain evidence="2 3">16</strain>
    </source>
</reference>
<sequence length="252" mass="26016">MDLQIDGRVALVTGATTGIGRATALMLGRAGARLAVAGRNVAALEDLSETLGRDGARRPLILTGDLAQAETAGLLADKAIGTFGKVDILVNNAGGSRPLAALDDEAAWEEAFALNFDAARRLTHRLAPLMAARNWGRVVNVSGALIIKAVNAASPAKAALESWSKSMAARFAAQGVTVNCVAPGRIKSPQIMDRLHPTEEARAAFIAQNIPAGRFGEPDEAAAVIAFLASGPASYVNGVTIPVDGGTLRLAF</sequence>
<keyword evidence="3" id="KW-1185">Reference proteome</keyword>
<dbReference type="PRINTS" id="PR00081">
    <property type="entry name" value="GDHRDH"/>
</dbReference>
<gene>
    <name evidence="2" type="ORF">ABB55_06175</name>
</gene>
<accession>A0A0N8GEL6</accession>
<organism evidence="2 3">
    <name type="scientific">Prosthecodimorpha hirschii</name>
    <dbReference type="NCBI Taxonomy" id="665126"/>
    <lineage>
        <taxon>Bacteria</taxon>
        <taxon>Pseudomonadati</taxon>
        <taxon>Pseudomonadota</taxon>
        <taxon>Alphaproteobacteria</taxon>
        <taxon>Hyphomicrobiales</taxon>
        <taxon>Ancalomicrobiaceae</taxon>
        <taxon>Prosthecodimorpha</taxon>
    </lineage>
</organism>
<dbReference type="FunFam" id="3.40.50.720:FF:000084">
    <property type="entry name" value="Short-chain dehydrogenase reductase"/>
    <property type="match status" value="1"/>
</dbReference>
<dbReference type="InterPro" id="IPR050259">
    <property type="entry name" value="SDR"/>
</dbReference>
<evidence type="ECO:0000256" key="1">
    <source>
        <dbReference type="ARBA" id="ARBA00006484"/>
    </source>
</evidence>
<dbReference type="PANTHER" id="PTHR42879:SF2">
    <property type="entry name" value="3-OXOACYL-[ACYL-CARRIER-PROTEIN] REDUCTASE FABG"/>
    <property type="match status" value="1"/>
</dbReference>
<dbReference type="AlphaFoldDB" id="A0A0N8GEL6"/>
<dbReference type="Gene3D" id="3.40.50.720">
    <property type="entry name" value="NAD(P)-binding Rossmann-like Domain"/>
    <property type="match status" value="1"/>
</dbReference>
<protein>
    <submittedName>
        <fullName evidence="2">3-oxoacyl-ACP reductase</fullName>
    </submittedName>
</protein>
<dbReference type="PANTHER" id="PTHR42879">
    <property type="entry name" value="3-OXOACYL-(ACYL-CARRIER-PROTEIN) REDUCTASE"/>
    <property type="match status" value="1"/>
</dbReference>
<comment type="similarity">
    <text evidence="1">Belongs to the short-chain dehydrogenases/reductases (SDR) family.</text>
</comment>
<dbReference type="STRING" id="665126.ABB55_06175"/>
<evidence type="ECO:0000313" key="2">
    <source>
        <dbReference type="EMBL" id="KPL51865.1"/>
    </source>
</evidence>
<dbReference type="InterPro" id="IPR036291">
    <property type="entry name" value="NAD(P)-bd_dom_sf"/>
</dbReference>
<dbReference type="RefSeq" id="WP_054358028.1">
    <property type="nucleotide sequence ID" value="NZ_JAPCYQ010000001.1"/>
</dbReference>
<comment type="caution">
    <text evidence="2">The sequence shown here is derived from an EMBL/GenBank/DDBJ whole genome shotgun (WGS) entry which is preliminary data.</text>
</comment>
<proteinExistence type="inferred from homology"/>